<comment type="caution">
    <text evidence="1">The sequence shown here is derived from an EMBL/GenBank/DDBJ whole genome shotgun (WGS) entry which is preliminary data.</text>
</comment>
<evidence type="ECO:0000313" key="1">
    <source>
        <dbReference type="EMBL" id="TDS12981.1"/>
    </source>
</evidence>
<dbReference type="EMBL" id="SNZV01000005">
    <property type="protein sequence ID" value="TDS12981.1"/>
    <property type="molecule type" value="Genomic_DNA"/>
</dbReference>
<reference evidence="1 2" key="1">
    <citation type="submission" date="2019-03" db="EMBL/GenBank/DDBJ databases">
        <title>Genomic Encyclopedia of Type Strains, Phase III (KMG-III): the genomes of soil and plant-associated and newly described type strains.</title>
        <authorList>
            <person name="Whitman W."/>
        </authorList>
    </citation>
    <scope>NUCLEOTIDE SEQUENCE [LARGE SCALE GENOMIC DNA]</scope>
    <source>
        <strain evidence="1 2">CGMCC 1.12801</strain>
    </source>
</reference>
<accession>A0A4R7CYZ9</accession>
<dbReference type="OrthoDB" id="9849082at2"/>
<dbReference type="Proteomes" id="UP000294752">
    <property type="component" value="Unassembled WGS sequence"/>
</dbReference>
<dbReference type="AlphaFoldDB" id="A0A4R7CYZ9"/>
<sequence length="89" mass="10103">MSAYKFRKEDFDLLEELYVYATPIEQTGRIATYELVDTENTIYKEIAIEDSVILTGVLTLVSTHPFDGQAVVLEEEDDAIQTPTETLLE</sequence>
<organism evidence="1 2">
    <name type="scientific">Sphingobacterium paludis</name>
    <dbReference type="NCBI Taxonomy" id="1476465"/>
    <lineage>
        <taxon>Bacteria</taxon>
        <taxon>Pseudomonadati</taxon>
        <taxon>Bacteroidota</taxon>
        <taxon>Sphingobacteriia</taxon>
        <taxon>Sphingobacteriales</taxon>
        <taxon>Sphingobacteriaceae</taxon>
        <taxon>Sphingobacterium</taxon>
    </lineage>
</organism>
<evidence type="ECO:0000313" key="2">
    <source>
        <dbReference type="Proteomes" id="UP000294752"/>
    </source>
</evidence>
<proteinExistence type="predicted"/>
<protein>
    <submittedName>
        <fullName evidence="1">Uncharacterized protein</fullName>
    </submittedName>
</protein>
<dbReference type="RefSeq" id="WP_133640494.1">
    <property type="nucleotide sequence ID" value="NZ_SNZV01000005.1"/>
</dbReference>
<gene>
    <name evidence="1" type="ORF">B0I21_105112</name>
</gene>
<name>A0A4R7CYZ9_9SPHI</name>
<keyword evidence="2" id="KW-1185">Reference proteome</keyword>